<reference evidence="2 3" key="1">
    <citation type="submission" date="2018-06" db="EMBL/GenBank/DDBJ databases">
        <title>Whole genome sequencing of a novel hydrocarbon degrading bacterial strain, PW21 isolated from oil contaminated produced water sample.</title>
        <authorList>
            <person name="Nagkirti P."/>
            <person name="Shaikh A."/>
            <person name="Gowdaman V."/>
            <person name="Engineer A.E."/>
            <person name="Dagar S."/>
            <person name="Dhakephalkar P.K."/>
        </authorList>
    </citation>
    <scope>NUCLEOTIDE SEQUENCE [LARGE SCALE GENOMIC DNA]</scope>
    <source>
        <strain evidence="2 3">PW21</strain>
    </source>
</reference>
<dbReference type="AlphaFoldDB" id="A0A2W5X1R6"/>
<feature type="compositionally biased region" description="Low complexity" evidence="1">
    <location>
        <begin position="28"/>
        <end position="44"/>
    </location>
</feature>
<dbReference type="EMBL" id="QKWH01000002">
    <property type="protein sequence ID" value="PZR54245.1"/>
    <property type="molecule type" value="Genomic_DNA"/>
</dbReference>
<protein>
    <submittedName>
        <fullName evidence="2">Uncharacterized protein</fullName>
    </submittedName>
</protein>
<name>A0A2W5X1R6_9MICO</name>
<feature type="region of interest" description="Disordered" evidence="1">
    <location>
        <begin position="28"/>
        <end position="108"/>
    </location>
</feature>
<organism evidence="2 3">
    <name type="scientific">Xylanimonas oleitrophica</name>
    <dbReference type="NCBI Taxonomy" id="2607479"/>
    <lineage>
        <taxon>Bacteria</taxon>
        <taxon>Bacillati</taxon>
        <taxon>Actinomycetota</taxon>
        <taxon>Actinomycetes</taxon>
        <taxon>Micrococcales</taxon>
        <taxon>Promicromonosporaceae</taxon>
        <taxon>Xylanimonas</taxon>
    </lineage>
</organism>
<evidence type="ECO:0000313" key="2">
    <source>
        <dbReference type="EMBL" id="PZR54245.1"/>
    </source>
</evidence>
<evidence type="ECO:0000256" key="1">
    <source>
        <dbReference type="SAM" id="MobiDB-lite"/>
    </source>
</evidence>
<feature type="compositionally biased region" description="Low complexity" evidence="1">
    <location>
        <begin position="78"/>
        <end position="88"/>
    </location>
</feature>
<feature type="compositionally biased region" description="Polar residues" evidence="1">
    <location>
        <begin position="46"/>
        <end position="58"/>
    </location>
</feature>
<keyword evidence="3" id="KW-1185">Reference proteome</keyword>
<accession>A0A2W5X1R6</accession>
<comment type="caution">
    <text evidence="2">The sequence shown here is derived from an EMBL/GenBank/DDBJ whole genome shotgun (WGS) entry which is preliminary data.</text>
</comment>
<sequence>MAVSGVRWPVSHSGTSTTSLVTELSTFSAASARHRPSPAAAPRRLPTTSWGTSAQEASSMRLRIASCPPLRNGERSHTTATARRPAPAMSHELRRSTVRARPGARATA</sequence>
<evidence type="ECO:0000313" key="3">
    <source>
        <dbReference type="Proteomes" id="UP000248783"/>
    </source>
</evidence>
<dbReference type="Proteomes" id="UP000248783">
    <property type="component" value="Unassembled WGS sequence"/>
</dbReference>
<gene>
    <name evidence="2" type="ORF">DNL40_04845</name>
</gene>
<proteinExistence type="predicted"/>